<name>A0A182U9Y1_9DIPT</name>
<reference evidence="2" key="2">
    <citation type="submission" date="2020-05" db="UniProtKB">
        <authorList>
            <consortium name="EnsemblMetazoa"/>
        </authorList>
    </citation>
    <scope>IDENTIFICATION</scope>
    <source>
        <strain evidence="2">CM1001059</strain>
    </source>
</reference>
<dbReference type="VEuPathDB" id="VectorBase:AMEC016598"/>
<feature type="region of interest" description="Disordered" evidence="1">
    <location>
        <begin position="60"/>
        <end position="110"/>
    </location>
</feature>
<feature type="compositionally biased region" description="Low complexity" evidence="1">
    <location>
        <begin position="63"/>
        <end position="89"/>
    </location>
</feature>
<keyword evidence="3" id="KW-1185">Reference proteome</keyword>
<proteinExistence type="predicted"/>
<sequence length="123" mass="12651">MSTLLNLDSYRHELYEQQQLLGTSPIQYTVLSMDTPSPSSSSSAAAAVVSVGEFTLGPGRTYASALSPSSSSASPSSPSSVASPNSRASNMSPESNASDQSASYTLQNLNLSSSAGTMNYPGM</sequence>
<evidence type="ECO:0000313" key="2">
    <source>
        <dbReference type="EnsemblMetazoa" id="AMEC016598-PA"/>
    </source>
</evidence>
<dbReference type="AlphaFoldDB" id="A0A182U9Y1"/>
<dbReference type="EnsemblMetazoa" id="AMEC016598-RA">
    <property type="protein sequence ID" value="AMEC016598-PA"/>
    <property type="gene ID" value="AMEC016598"/>
</dbReference>
<reference evidence="3" key="1">
    <citation type="submission" date="2014-01" db="EMBL/GenBank/DDBJ databases">
        <title>The Genome Sequence of Anopheles melas CM1001059_A (V2).</title>
        <authorList>
            <consortium name="The Broad Institute Genomics Platform"/>
            <person name="Neafsey D.E."/>
            <person name="Besansky N."/>
            <person name="Howell P."/>
            <person name="Walton C."/>
            <person name="Young S.K."/>
            <person name="Zeng Q."/>
            <person name="Gargeya S."/>
            <person name="Fitzgerald M."/>
            <person name="Haas B."/>
            <person name="Abouelleil A."/>
            <person name="Allen A.W."/>
            <person name="Alvarado L."/>
            <person name="Arachchi H.M."/>
            <person name="Berlin A.M."/>
            <person name="Chapman S.B."/>
            <person name="Gainer-Dewar J."/>
            <person name="Goldberg J."/>
            <person name="Griggs A."/>
            <person name="Gujja S."/>
            <person name="Hansen M."/>
            <person name="Howarth C."/>
            <person name="Imamovic A."/>
            <person name="Ireland A."/>
            <person name="Larimer J."/>
            <person name="McCowan C."/>
            <person name="Murphy C."/>
            <person name="Pearson M."/>
            <person name="Poon T.W."/>
            <person name="Priest M."/>
            <person name="Roberts A."/>
            <person name="Saif S."/>
            <person name="Shea T."/>
            <person name="Sisk P."/>
            <person name="Sykes S."/>
            <person name="Wortman J."/>
            <person name="Nusbaum C."/>
            <person name="Birren B."/>
        </authorList>
    </citation>
    <scope>NUCLEOTIDE SEQUENCE [LARGE SCALE GENOMIC DNA]</scope>
    <source>
        <strain evidence="3">CM1001059</strain>
    </source>
</reference>
<feature type="compositionally biased region" description="Polar residues" evidence="1">
    <location>
        <begin position="90"/>
        <end position="110"/>
    </location>
</feature>
<evidence type="ECO:0000313" key="3">
    <source>
        <dbReference type="Proteomes" id="UP000075902"/>
    </source>
</evidence>
<organism evidence="2 3">
    <name type="scientific">Anopheles melas</name>
    <dbReference type="NCBI Taxonomy" id="34690"/>
    <lineage>
        <taxon>Eukaryota</taxon>
        <taxon>Metazoa</taxon>
        <taxon>Ecdysozoa</taxon>
        <taxon>Arthropoda</taxon>
        <taxon>Hexapoda</taxon>
        <taxon>Insecta</taxon>
        <taxon>Pterygota</taxon>
        <taxon>Neoptera</taxon>
        <taxon>Endopterygota</taxon>
        <taxon>Diptera</taxon>
        <taxon>Nematocera</taxon>
        <taxon>Culicoidea</taxon>
        <taxon>Culicidae</taxon>
        <taxon>Anophelinae</taxon>
        <taxon>Anopheles</taxon>
    </lineage>
</organism>
<dbReference type="Proteomes" id="UP000075902">
    <property type="component" value="Unassembled WGS sequence"/>
</dbReference>
<accession>A0A182U9Y1</accession>
<protein>
    <submittedName>
        <fullName evidence="2">Uncharacterized protein</fullName>
    </submittedName>
</protein>
<evidence type="ECO:0000256" key="1">
    <source>
        <dbReference type="SAM" id="MobiDB-lite"/>
    </source>
</evidence>
<dbReference type="STRING" id="34690.A0A182U9Y1"/>